<evidence type="ECO:0000313" key="4">
    <source>
        <dbReference type="EMBL" id="RHW69927.1"/>
    </source>
</evidence>
<organism evidence="4 5">
    <name type="scientific">Trypanosoma brucei equiperdum</name>
    <dbReference type="NCBI Taxonomy" id="630700"/>
    <lineage>
        <taxon>Eukaryota</taxon>
        <taxon>Discoba</taxon>
        <taxon>Euglenozoa</taxon>
        <taxon>Kinetoplastea</taxon>
        <taxon>Metakinetoplastina</taxon>
        <taxon>Trypanosomatida</taxon>
        <taxon>Trypanosomatidae</taxon>
        <taxon>Trypanosoma</taxon>
    </lineage>
</organism>
<keyword evidence="2" id="KW-0472">Membrane</keyword>
<feature type="domain" description="T-SNARE coiled-coil homology" evidence="3">
    <location>
        <begin position="9"/>
        <end position="71"/>
    </location>
</feature>
<dbReference type="InterPro" id="IPR000727">
    <property type="entry name" value="T_SNARE_dom"/>
</dbReference>
<proteinExistence type="predicted"/>
<feature type="coiled-coil region" evidence="1">
    <location>
        <begin position="40"/>
        <end position="67"/>
    </location>
</feature>
<evidence type="ECO:0000259" key="3">
    <source>
        <dbReference type="PROSITE" id="PS50192"/>
    </source>
</evidence>
<dbReference type="SUPFAM" id="SSF58038">
    <property type="entry name" value="SNARE fusion complex"/>
    <property type="match status" value="1"/>
</dbReference>
<feature type="transmembrane region" description="Helical" evidence="2">
    <location>
        <begin position="79"/>
        <end position="96"/>
    </location>
</feature>
<name>A0A3L6L3W7_9TRYP</name>
<dbReference type="Gene3D" id="1.20.5.110">
    <property type="match status" value="1"/>
</dbReference>
<dbReference type="Proteomes" id="UP000266743">
    <property type="component" value="Chromosome 10"/>
</dbReference>
<dbReference type="PROSITE" id="PS50192">
    <property type="entry name" value="T_SNARE"/>
    <property type="match status" value="1"/>
</dbReference>
<dbReference type="EMBL" id="QSBY01000010">
    <property type="protein sequence ID" value="RHW69927.1"/>
    <property type="molecule type" value="Genomic_DNA"/>
</dbReference>
<keyword evidence="1" id="KW-0175">Coiled coil</keyword>
<evidence type="ECO:0000256" key="2">
    <source>
        <dbReference type="SAM" id="Phobius"/>
    </source>
</evidence>
<evidence type="ECO:0000313" key="5">
    <source>
        <dbReference type="Proteomes" id="UP000266743"/>
    </source>
</evidence>
<sequence>MSKQELQLTDAVSEQDRLLGELHNSVLNTRQYALAIGEDLEEQNTMLDELQTDVERATDESRRQNYNVGQLLWESESRGFWTLFIILSLILVVLLIL</sequence>
<keyword evidence="2" id="KW-1133">Transmembrane helix</keyword>
<protein>
    <submittedName>
        <fullName evidence="4">SNARE domain containing protein</fullName>
    </submittedName>
</protein>
<accession>A0A3L6L3W7</accession>
<evidence type="ECO:0000256" key="1">
    <source>
        <dbReference type="SAM" id="Coils"/>
    </source>
</evidence>
<dbReference type="AlphaFoldDB" id="A0A3L6L3W7"/>
<reference evidence="4 5" key="1">
    <citation type="submission" date="2018-09" db="EMBL/GenBank/DDBJ databases">
        <title>whole genome sequence of T. equiperdum IVM-t1 strain.</title>
        <authorList>
            <person name="Suganuma K."/>
        </authorList>
    </citation>
    <scope>NUCLEOTIDE SEQUENCE [LARGE SCALE GENOMIC DNA]</scope>
    <source>
        <strain evidence="4 5">IVM-t1</strain>
    </source>
</reference>
<comment type="caution">
    <text evidence="4">The sequence shown here is derived from an EMBL/GenBank/DDBJ whole genome shotgun (WGS) entry which is preliminary data.</text>
</comment>
<dbReference type="SMART" id="SM00397">
    <property type="entry name" value="t_SNARE"/>
    <property type="match status" value="1"/>
</dbReference>
<keyword evidence="2" id="KW-0812">Transmembrane</keyword>
<gene>
    <name evidence="4" type="ORF">DPX39_100029200</name>
</gene>
<dbReference type="CDD" id="cd15841">
    <property type="entry name" value="SNARE_Qc"/>
    <property type="match status" value="1"/>
</dbReference>